<organism evidence="3">
    <name type="scientific">Desulfovibrio sp. U5L</name>
    <dbReference type="NCBI Taxonomy" id="596152"/>
    <lineage>
        <taxon>Bacteria</taxon>
        <taxon>Pseudomonadati</taxon>
        <taxon>Thermodesulfobacteriota</taxon>
        <taxon>Desulfovibrionia</taxon>
        <taxon>Desulfovibrionales</taxon>
        <taxon>Desulfovibrionaceae</taxon>
        <taxon>Desulfovibrio</taxon>
    </lineage>
</organism>
<feature type="domain" description="NodB homology" evidence="2">
    <location>
        <begin position="91"/>
        <end position="344"/>
    </location>
</feature>
<dbReference type="GO" id="GO:0016810">
    <property type="term" value="F:hydrolase activity, acting on carbon-nitrogen (but not peptide) bonds"/>
    <property type="evidence" value="ECO:0007669"/>
    <property type="project" value="InterPro"/>
</dbReference>
<dbReference type="GO" id="GO:0016798">
    <property type="term" value="F:hydrolase activity, acting on glycosyl bonds"/>
    <property type="evidence" value="ECO:0007669"/>
    <property type="project" value="UniProtKB-KW"/>
</dbReference>
<dbReference type="SUPFAM" id="SSF88713">
    <property type="entry name" value="Glycoside hydrolase/deacetylase"/>
    <property type="match status" value="1"/>
</dbReference>
<dbReference type="STRING" id="596152.DesU5LDRAFT_2520"/>
<keyword evidence="3" id="KW-0326">Glycosidase</keyword>
<protein>
    <submittedName>
        <fullName evidence="3">Putative xylanase/chitin deacetylase</fullName>
    </submittedName>
</protein>
<evidence type="ECO:0000259" key="2">
    <source>
        <dbReference type="PROSITE" id="PS51677"/>
    </source>
</evidence>
<dbReference type="PANTHER" id="PTHR34216:SF7">
    <property type="entry name" value="POLY-BETA-1,6-N-ACETYL-D-GLUCOSAMINE N-DEACETYLASE"/>
    <property type="match status" value="1"/>
</dbReference>
<reference evidence="3" key="1">
    <citation type="submission" date="2011-11" db="EMBL/GenBank/DDBJ databases">
        <title>Improved High-Quality Draft sequence of Desulfovibrio sp. U5L.</title>
        <authorList>
            <consortium name="US DOE Joint Genome Institute"/>
            <person name="Lucas S."/>
            <person name="Han J."/>
            <person name="Lapidus A."/>
            <person name="Cheng J.-F."/>
            <person name="Goodwin L."/>
            <person name="Pitluck S."/>
            <person name="Peters L."/>
            <person name="Ovchinnikova G."/>
            <person name="Held B."/>
            <person name="Detter J.C."/>
            <person name="Han C."/>
            <person name="Tapia R."/>
            <person name="Land M."/>
            <person name="Hauser L."/>
            <person name="Kyrpides N."/>
            <person name="Ivanova N."/>
            <person name="Pagani I."/>
            <person name="Gabster J."/>
            <person name="Walker C."/>
            <person name="Stolyar S."/>
            <person name="Stahl D."/>
            <person name="Arkin A."/>
            <person name="Dehal P."/>
            <person name="Hazen T."/>
            <person name="Woyke T."/>
        </authorList>
    </citation>
    <scope>NUCLEOTIDE SEQUENCE [LARGE SCALE GENOMIC DNA]</scope>
    <source>
        <strain evidence="3">U5L</strain>
    </source>
</reference>
<evidence type="ECO:0000256" key="1">
    <source>
        <dbReference type="ARBA" id="ARBA00022729"/>
    </source>
</evidence>
<dbReference type="EMBL" id="JH600068">
    <property type="protein sequence ID" value="EIG54176.1"/>
    <property type="molecule type" value="Genomic_DNA"/>
</dbReference>
<keyword evidence="3" id="KW-0624">Polysaccharide degradation</keyword>
<sequence>MKAMLKRILGKGCASLGFARLADRLGPGRFTVLMFHRIVDGPTLRASANAPLMLEEGLFRDMAETVARECRCLPLTEAVAWAGTDGASVRPVVALTFDDGYGDFRDKAFPILRRFGLPATMYLPTGFLDAGDRFFWWDAVEAFFTRLPEKGLFDAAGLPAAFVDAVFALALDPGPGRVEAFIRGPLRRLDPGDRARFVDKLAPLPARRPAMLDWEAVRDLAATGLVEFGAHGVTHPLLDEVDLDPALLEVATSKRRIEEETGRTVTSFAYPSGCVPPYHRQMLTRAGIGLAVTTRFGGNNAATDPLLLRRVDARLCLAGETFDPSYFLAVCSGCLDWLHGTKEA</sequence>
<evidence type="ECO:0000313" key="3">
    <source>
        <dbReference type="EMBL" id="EIG54176.1"/>
    </source>
</evidence>
<dbReference type="PROSITE" id="PS51677">
    <property type="entry name" value="NODB"/>
    <property type="match status" value="1"/>
</dbReference>
<dbReference type="OrthoDB" id="9776235at2"/>
<accession>I2Q320</accession>
<dbReference type="InterPro" id="IPR011330">
    <property type="entry name" value="Glyco_hydro/deAcase_b/a-brl"/>
</dbReference>
<dbReference type="HOGENOM" id="CLU_030024_1_2_7"/>
<dbReference type="AlphaFoldDB" id="I2Q320"/>
<name>I2Q320_9BACT</name>
<dbReference type="eggNOG" id="COG0726">
    <property type="taxonomic scope" value="Bacteria"/>
</dbReference>
<keyword evidence="1" id="KW-0732">Signal</keyword>
<dbReference type="PANTHER" id="PTHR34216">
    <property type="match status" value="1"/>
</dbReference>
<keyword evidence="3" id="KW-0858">Xylan degradation</keyword>
<keyword evidence="3" id="KW-0119">Carbohydrate metabolism</keyword>
<dbReference type="Pfam" id="PF01522">
    <property type="entry name" value="Polysacc_deac_1"/>
    <property type="match status" value="1"/>
</dbReference>
<proteinExistence type="predicted"/>
<dbReference type="GO" id="GO:0045493">
    <property type="term" value="P:xylan catabolic process"/>
    <property type="evidence" value="ECO:0007669"/>
    <property type="project" value="UniProtKB-KW"/>
</dbReference>
<gene>
    <name evidence="3" type="ORF">DesU5LDRAFT_2520</name>
</gene>
<dbReference type="InterPro" id="IPR051398">
    <property type="entry name" value="Polysacch_Deacetylase"/>
</dbReference>
<keyword evidence="3" id="KW-0378">Hydrolase</keyword>
<dbReference type="CDD" id="cd10918">
    <property type="entry name" value="CE4_NodB_like_5s_6s"/>
    <property type="match status" value="1"/>
</dbReference>
<dbReference type="InterPro" id="IPR002509">
    <property type="entry name" value="NODB_dom"/>
</dbReference>
<dbReference type="Gene3D" id="3.20.20.370">
    <property type="entry name" value="Glycoside hydrolase/deacetylase"/>
    <property type="match status" value="1"/>
</dbReference>